<evidence type="ECO:0000313" key="1">
    <source>
        <dbReference type="EMBL" id="OIR24492.1"/>
    </source>
</evidence>
<dbReference type="EMBL" id="MIQH01000641">
    <property type="protein sequence ID" value="OIR24492.1"/>
    <property type="molecule type" value="Genomic_DNA"/>
</dbReference>
<name>A0A1J5TWC8_9GAMM</name>
<reference evidence="2" key="1">
    <citation type="submission" date="2016-09" db="EMBL/GenBank/DDBJ databases">
        <title>Genome Sequence of Bathymodiolus thermophilus sulfur-oxidizing gill endosymbiont.</title>
        <authorList>
            <person name="Ponnudurai R."/>
            <person name="Kleiner M."/>
            <person name="Sayavedra L."/>
            <person name="Thuermer A."/>
            <person name="Felbeck H."/>
            <person name="Schlueter R."/>
            <person name="Schweder T."/>
            <person name="Markert S."/>
        </authorList>
    </citation>
    <scope>NUCLEOTIDE SEQUENCE [LARGE SCALE GENOMIC DNA]</scope>
    <source>
        <strain evidence="2">BAT/CrabSpa'14</strain>
    </source>
</reference>
<evidence type="ECO:0000313" key="2">
    <source>
        <dbReference type="Proteomes" id="UP000182798"/>
    </source>
</evidence>
<proteinExistence type="predicted"/>
<comment type="caution">
    <text evidence="1">The sequence shown here is derived from an EMBL/GenBank/DDBJ whole genome shotgun (WGS) entry which is preliminary data.</text>
</comment>
<sequence length="62" mass="7116">MVLVALLYCQRQGTILTGYLYRALVILSNAKWLKLFIHKVKNALQSIDKQGICWSYAIFAIL</sequence>
<organism evidence="1 2">
    <name type="scientific">Bathymodiolus thermophilus thioautotrophic gill symbiont</name>
    <dbReference type="NCBI Taxonomy" id="2360"/>
    <lineage>
        <taxon>Bacteria</taxon>
        <taxon>Pseudomonadati</taxon>
        <taxon>Pseudomonadota</taxon>
        <taxon>Gammaproteobacteria</taxon>
        <taxon>sulfur-oxidizing symbionts</taxon>
    </lineage>
</organism>
<dbReference type="AlphaFoldDB" id="A0A1J5TWC8"/>
<protein>
    <submittedName>
        <fullName evidence="1">Uncharacterized protein</fullName>
    </submittedName>
</protein>
<dbReference type="Proteomes" id="UP000182798">
    <property type="component" value="Unassembled WGS sequence"/>
</dbReference>
<accession>A0A1J5TWC8</accession>
<gene>
    <name evidence="1" type="ORF">BGC33_10725</name>
</gene>